<evidence type="ECO:0000256" key="2">
    <source>
        <dbReference type="ARBA" id="ARBA00005969"/>
    </source>
</evidence>
<reference evidence="10" key="1">
    <citation type="submission" date="2025-08" db="UniProtKB">
        <authorList>
            <consortium name="Ensembl"/>
        </authorList>
    </citation>
    <scope>IDENTIFICATION</scope>
</reference>
<dbReference type="FunFam" id="2.130.10.10:FF:001920">
    <property type="entry name" value="Transducin-like enhancer protein 2"/>
    <property type="match status" value="1"/>
</dbReference>
<dbReference type="PANTHER" id="PTHR10814:SF33">
    <property type="entry name" value="TRANSDUCIN-LIKE ENHANCER PROTEIN 7"/>
    <property type="match status" value="1"/>
</dbReference>
<feature type="repeat" description="WD" evidence="6">
    <location>
        <begin position="570"/>
        <end position="611"/>
    </location>
</feature>
<feature type="compositionally biased region" description="Basic and acidic residues" evidence="8">
    <location>
        <begin position="277"/>
        <end position="289"/>
    </location>
</feature>
<comment type="subcellular location">
    <subcellularLocation>
        <location evidence="1">Nucleus</location>
    </subcellularLocation>
</comment>
<keyword evidence="11" id="KW-1185">Reference proteome</keyword>
<keyword evidence="5" id="KW-0539">Nucleus</keyword>
<reference evidence="10" key="2">
    <citation type="submission" date="2025-09" db="UniProtKB">
        <authorList>
            <consortium name="Ensembl"/>
        </authorList>
    </citation>
    <scope>IDENTIFICATION</scope>
</reference>
<dbReference type="PROSITE" id="PS50082">
    <property type="entry name" value="WD_REPEATS_2"/>
    <property type="match status" value="2"/>
</dbReference>
<evidence type="ECO:0000313" key="11">
    <source>
        <dbReference type="Proteomes" id="UP000694419"/>
    </source>
</evidence>
<dbReference type="PROSITE" id="PS00678">
    <property type="entry name" value="WD_REPEATS_1"/>
    <property type="match status" value="1"/>
</dbReference>
<keyword evidence="7" id="KW-0175">Coiled coil</keyword>
<feature type="region of interest" description="Disordered" evidence="8">
    <location>
        <begin position="246"/>
        <end position="348"/>
    </location>
</feature>
<dbReference type="InterPro" id="IPR009146">
    <property type="entry name" value="Groucho_enhance"/>
</dbReference>
<evidence type="ECO:0000256" key="8">
    <source>
        <dbReference type="SAM" id="MobiDB-lite"/>
    </source>
</evidence>
<dbReference type="InterPro" id="IPR015943">
    <property type="entry name" value="WD40/YVTN_repeat-like_dom_sf"/>
</dbReference>
<evidence type="ECO:0000256" key="6">
    <source>
        <dbReference type="PROSITE-ProRule" id="PRU00221"/>
    </source>
</evidence>
<dbReference type="Pfam" id="PF00400">
    <property type="entry name" value="WD40"/>
    <property type="match status" value="4"/>
</dbReference>
<dbReference type="GO" id="GO:0003714">
    <property type="term" value="F:transcription corepressor activity"/>
    <property type="evidence" value="ECO:0007669"/>
    <property type="project" value="TreeGrafter"/>
</dbReference>
<dbReference type="InterPro" id="IPR005617">
    <property type="entry name" value="Groucho/TLE_N"/>
</dbReference>
<dbReference type="AlphaFoldDB" id="A0A8C3PPG4"/>
<dbReference type="InterPro" id="IPR001680">
    <property type="entry name" value="WD40_rpt"/>
</dbReference>
<feature type="repeat" description="WD" evidence="6">
    <location>
        <begin position="612"/>
        <end position="653"/>
    </location>
</feature>
<evidence type="ECO:0000256" key="1">
    <source>
        <dbReference type="ARBA" id="ARBA00004123"/>
    </source>
</evidence>
<feature type="compositionally biased region" description="Polar residues" evidence="8">
    <location>
        <begin position="321"/>
        <end position="331"/>
    </location>
</feature>
<evidence type="ECO:0000256" key="3">
    <source>
        <dbReference type="ARBA" id="ARBA00022574"/>
    </source>
</evidence>
<keyword evidence="3 6" id="KW-0853">WD repeat</keyword>
<feature type="compositionally biased region" description="Basic and acidic residues" evidence="8">
    <location>
        <begin position="197"/>
        <end position="209"/>
    </location>
</feature>
<evidence type="ECO:0000256" key="7">
    <source>
        <dbReference type="SAM" id="Coils"/>
    </source>
</evidence>
<dbReference type="Pfam" id="PF03920">
    <property type="entry name" value="TLE_N"/>
    <property type="match status" value="1"/>
</dbReference>
<feature type="region of interest" description="Disordered" evidence="8">
    <location>
        <begin position="197"/>
        <end position="221"/>
    </location>
</feature>
<evidence type="ECO:0000259" key="9">
    <source>
        <dbReference type="Pfam" id="PF03920"/>
    </source>
</evidence>
<feature type="compositionally biased region" description="Basic and acidic residues" evidence="8">
    <location>
        <begin position="246"/>
        <end position="255"/>
    </location>
</feature>
<evidence type="ECO:0000313" key="10">
    <source>
        <dbReference type="Ensembl" id="ENSCPGP00000017810.1"/>
    </source>
</evidence>
<protein>
    <recommendedName>
        <fullName evidence="9">Groucho/TLE N-terminal Q-rich domain-containing protein</fullName>
    </recommendedName>
</protein>
<keyword evidence="4" id="KW-0677">Repeat</keyword>
<dbReference type="Gene3D" id="2.130.10.10">
    <property type="entry name" value="YVTN repeat-like/Quinoprotein amine dehydrogenase"/>
    <property type="match status" value="1"/>
</dbReference>
<dbReference type="SMART" id="SM00320">
    <property type="entry name" value="WD40"/>
    <property type="match status" value="4"/>
</dbReference>
<evidence type="ECO:0000256" key="5">
    <source>
        <dbReference type="ARBA" id="ARBA00023242"/>
    </source>
</evidence>
<feature type="compositionally biased region" description="Low complexity" evidence="8">
    <location>
        <begin position="293"/>
        <end position="306"/>
    </location>
</feature>
<feature type="coiled-coil region" evidence="7">
    <location>
        <begin position="42"/>
        <end position="69"/>
    </location>
</feature>
<dbReference type="PROSITE" id="PS50294">
    <property type="entry name" value="WD_REPEATS_REGION"/>
    <property type="match status" value="1"/>
</dbReference>
<name>A0A8C3PPG4_9CHAR</name>
<sequence length="713" mass="76289">MFPQNRPPAHLQAPSAASGAAVAASAIPSTPQSLKLTYPETLDRIKEEFQFLQNQYHSLKLECEKLATEKTEIQRHYVMYYEMSYGLNIEMHKQTEIAKRLNVICAQLIPFLSQEHQQQVVQAVERAKQVTMTDLNAAIGHQLQTQHLSHHAPPIPLTPHPSGMQPTGLAGIGSASGLLALSGALGAQAQLLAKDDRGVHDTEPRERDPGPSSLVLPNGERARAISEYLSSSKKRKVEEKDFITDYGSDADKSEDNLVVDEDPSSPHSVHSYSSRENGVEKVPLGRKEAVPLSPTSMASSSSTSPSRSKDAPVVEKAGTPSLKSSTPTSQGDAVAPGSSGAQQFRPAAAKAPVDPLALGLRNPLGVQSPYSAAFGMAHPAVNGDMAGTGAYTSLHLMSPQLNGAAAAMGAGSYGRSPLVGYDPHPHMRVPGLAASMQVGTSGKPAYSFHVSADGQMQPVPFPPDALIGSGIPRHARQLHTLTHGEVVCAVTISNSTRHVYTGGKGCVKVWDVGQPGTKTAVAQLDCLNRDNYIRSCKLLPDGRSLIVGGEASTLSIWDLAAPTPRIKAELTSSAPACYALAISPDAKVCFSCCSDGNIVVWDLQNQTLVRQFQGHTDGASCIDISNDGTKLWTGGLDNTVRCWDLREGRQLQQHDFSSQVRAGAGWGLPGAGWDLPWWCLTPSVPPRSSPWGTAQRESGWRWAWRAATWRSCT</sequence>
<accession>A0A8C3PPG4</accession>
<dbReference type="InterPro" id="IPR036322">
    <property type="entry name" value="WD40_repeat_dom_sf"/>
</dbReference>
<dbReference type="SUPFAM" id="SSF50978">
    <property type="entry name" value="WD40 repeat-like"/>
    <property type="match status" value="1"/>
</dbReference>
<proteinExistence type="inferred from homology"/>
<dbReference type="PANTHER" id="PTHR10814">
    <property type="entry name" value="TRANSDUCIN-LIKE ENHANCER PROTEIN"/>
    <property type="match status" value="1"/>
</dbReference>
<feature type="compositionally biased region" description="Low complexity" evidence="8">
    <location>
        <begin position="265"/>
        <end position="274"/>
    </location>
</feature>
<dbReference type="GO" id="GO:0005667">
    <property type="term" value="C:transcription regulator complex"/>
    <property type="evidence" value="ECO:0007669"/>
    <property type="project" value="TreeGrafter"/>
</dbReference>
<dbReference type="Proteomes" id="UP000694419">
    <property type="component" value="Unplaced"/>
</dbReference>
<dbReference type="GO" id="GO:0005634">
    <property type="term" value="C:nucleus"/>
    <property type="evidence" value="ECO:0007669"/>
    <property type="project" value="UniProtKB-SubCell"/>
</dbReference>
<dbReference type="Ensembl" id="ENSCPGT00000019476.1">
    <property type="protein sequence ID" value="ENSCPGP00000017810.1"/>
    <property type="gene ID" value="ENSCPGG00000012465.1"/>
</dbReference>
<dbReference type="InterPro" id="IPR019775">
    <property type="entry name" value="WD40_repeat_CS"/>
</dbReference>
<comment type="similarity">
    <text evidence="2">Belongs to the WD repeat Groucho/TLE family.</text>
</comment>
<evidence type="ECO:0000256" key="4">
    <source>
        <dbReference type="ARBA" id="ARBA00022737"/>
    </source>
</evidence>
<dbReference type="GO" id="GO:0090090">
    <property type="term" value="P:negative regulation of canonical Wnt signaling pathway"/>
    <property type="evidence" value="ECO:0007669"/>
    <property type="project" value="TreeGrafter"/>
</dbReference>
<organism evidence="10 11">
    <name type="scientific">Calidris pygmaea</name>
    <name type="common">Spoon-billed sandpiper</name>
    <dbReference type="NCBI Taxonomy" id="425635"/>
    <lineage>
        <taxon>Eukaryota</taxon>
        <taxon>Metazoa</taxon>
        <taxon>Chordata</taxon>
        <taxon>Craniata</taxon>
        <taxon>Vertebrata</taxon>
        <taxon>Euteleostomi</taxon>
        <taxon>Archelosauria</taxon>
        <taxon>Archosauria</taxon>
        <taxon>Dinosauria</taxon>
        <taxon>Saurischia</taxon>
        <taxon>Theropoda</taxon>
        <taxon>Coelurosauria</taxon>
        <taxon>Aves</taxon>
        <taxon>Neognathae</taxon>
        <taxon>Neoaves</taxon>
        <taxon>Charadriiformes</taxon>
        <taxon>Scolopacidae</taxon>
        <taxon>Calidris</taxon>
    </lineage>
</organism>
<feature type="domain" description="Groucho/TLE N-terminal Q-rich" evidence="9">
    <location>
        <begin position="34"/>
        <end position="148"/>
    </location>
</feature>